<dbReference type="AlphaFoldDB" id="A0A6P7TCK1"/>
<accession>A0A6P7TCK1</accession>
<dbReference type="InterPro" id="IPR045291">
    <property type="entry name" value="Complex1_LYR_LYRM9"/>
</dbReference>
<dbReference type="Proteomes" id="UP000515154">
    <property type="component" value="Linkage group LG20"/>
</dbReference>
<dbReference type="PANTHER" id="PTHR47061">
    <property type="entry name" value="LYR MOTIF-CONTAINING PROTEIN 9"/>
    <property type="match status" value="1"/>
</dbReference>
<evidence type="ECO:0000313" key="4">
    <source>
        <dbReference type="RefSeq" id="XP_029648784.1"/>
    </source>
</evidence>
<dbReference type="Pfam" id="PF05347">
    <property type="entry name" value="Complex1_LYR"/>
    <property type="match status" value="1"/>
</dbReference>
<gene>
    <name evidence="4" type="primary">LOC115222619</name>
</gene>
<evidence type="ECO:0000256" key="2">
    <source>
        <dbReference type="ARBA" id="ARBA00026234"/>
    </source>
</evidence>
<dbReference type="KEGG" id="osn:115222619"/>
<dbReference type="InterPro" id="IPR008011">
    <property type="entry name" value="Complex1_LYR_dom"/>
</dbReference>
<dbReference type="InterPro" id="IPR052151">
    <property type="entry name" value="Complex_I_LYR"/>
</dbReference>
<keyword evidence="3" id="KW-1185">Reference proteome</keyword>
<dbReference type="CDD" id="cd20269">
    <property type="entry name" value="Complex1_LYR_LYRM9"/>
    <property type="match status" value="1"/>
</dbReference>
<proteinExistence type="inferred from homology"/>
<name>A0A6P7TCK1_9MOLL</name>
<reference evidence="4" key="1">
    <citation type="submission" date="2025-08" db="UniProtKB">
        <authorList>
            <consortium name="RefSeq"/>
        </authorList>
    </citation>
    <scope>IDENTIFICATION</scope>
</reference>
<dbReference type="RefSeq" id="XP_029648784.1">
    <property type="nucleotide sequence ID" value="XM_029792924.2"/>
</dbReference>
<dbReference type="PANTHER" id="PTHR47061:SF1">
    <property type="entry name" value="LYR MOTIF-CONTAINING PROTEIN 9"/>
    <property type="match status" value="1"/>
</dbReference>
<organism evidence="3 4">
    <name type="scientific">Octopus sinensis</name>
    <name type="common">East Asian common octopus</name>
    <dbReference type="NCBI Taxonomy" id="2607531"/>
    <lineage>
        <taxon>Eukaryota</taxon>
        <taxon>Metazoa</taxon>
        <taxon>Spiralia</taxon>
        <taxon>Lophotrochozoa</taxon>
        <taxon>Mollusca</taxon>
        <taxon>Cephalopoda</taxon>
        <taxon>Coleoidea</taxon>
        <taxon>Octopodiformes</taxon>
        <taxon>Octopoda</taxon>
        <taxon>Incirrata</taxon>
        <taxon>Octopodidae</taxon>
        <taxon>Octopus</taxon>
    </lineage>
</organism>
<evidence type="ECO:0000256" key="1">
    <source>
        <dbReference type="ARBA" id="ARBA00025757"/>
    </source>
</evidence>
<sequence>MKLAMLSSKTPFLIQKPAHLYRRLLRDIKKLPKESQSHYKHHVRQGFNSHADETDPSRISQIMSRALDDMDWLIKKYSK</sequence>
<evidence type="ECO:0000313" key="3">
    <source>
        <dbReference type="Proteomes" id="UP000515154"/>
    </source>
</evidence>
<comment type="similarity">
    <text evidence="1">Belongs to the complex I LYR family. LYRM9 subfamily.</text>
</comment>
<protein>
    <recommendedName>
        <fullName evidence="2">LYR motif-containing protein 9</fullName>
    </recommendedName>
</protein>